<dbReference type="GO" id="GO:0042392">
    <property type="term" value="F:sphingosine-1-phosphate phosphatase activity"/>
    <property type="evidence" value="ECO:0007669"/>
    <property type="project" value="TreeGrafter"/>
</dbReference>
<dbReference type="SMART" id="SM00014">
    <property type="entry name" value="acidPPc"/>
    <property type="match status" value="1"/>
</dbReference>
<dbReference type="Gene3D" id="1.20.144.10">
    <property type="entry name" value="Phosphatidic acid phosphatase type 2/haloperoxidase"/>
    <property type="match status" value="1"/>
</dbReference>
<dbReference type="SMART" id="SM01375">
    <property type="entry name" value="Dynein_light"/>
    <property type="match status" value="1"/>
</dbReference>
<dbReference type="PANTHER" id="PTHR14969">
    <property type="entry name" value="SPHINGOSINE-1-PHOSPHATE PHOSPHOHYDROLASE"/>
    <property type="match status" value="1"/>
</dbReference>
<evidence type="ECO:0000259" key="1">
    <source>
        <dbReference type="SMART" id="SM00014"/>
    </source>
</evidence>
<dbReference type="InterPro" id="IPR001372">
    <property type="entry name" value="Dynein_light_chain_typ-1/2"/>
</dbReference>
<dbReference type="InterPro" id="IPR036938">
    <property type="entry name" value="PAP2/HPO_sf"/>
</dbReference>
<reference evidence="2 3" key="1">
    <citation type="submission" date="2014-06" db="EMBL/GenBank/DDBJ databases">
        <authorList>
            <person name="Swart Estienne"/>
        </authorList>
    </citation>
    <scope>NUCLEOTIDE SEQUENCE [LARGE SCALE GENOMIC DNA]</scope>
    <source>
        <strain evidence="2 3">130c</strain>
    </source>
</reference>
<evidence type="ECO:0000313" key="2">
    <source>
        <dbReference type="EMBL" id="CDW89103.1"/>
    </source>
</evidence>
<dbReference type="InParanoid" id="A0A078B6C2"/>
<organism evidence="2 3">
    <name type="scientific">Stylonychia lemnae</name>
    <name type="common">Ciliate</name>
    <dbReference type="NCBI Taxonomy" id="5949"/>
    <lineage>
        <taxon>Eukaryota</taxon>
        <taxon>Sar</taxon>
        <taxon>Alveolata</taxon>
        <taxon>Ciliophora</taxon>
        <taxon>Intramacronucleata</taxon>
        <taxon>Spirotrichea</taxon>
        <taxon>Stichotrichia</taxon>
        <taxon>Sporadotrichida</taxon>
        <taxon>Oxytrichidae</taxon>
        <taxon>Stylonychinae</taxon>
        <taxon>Stylonychia</taxon>
    </lineage>
</organism>
<dbReference type="AlphaFoldDB" id="A0A078B6C2"/>
<dbReference type="OrthoDB" id="10033309at2759"/>
<dbReference type="EMBL" id="CCKQ01017232">
    <property type="protein sequence ID" value="CDW89103.1"/>
    <property type="molecule type" value="Genomic_DNA"/>
</dbReference>
<dbReference type="Proteomes" id="UP000039865">
    <property type="component" value="Unassembled WGS sequence"/>
</dbReference>
<dbReference type="PANTHER" id="PTHR14969:SF13">
    <property type="entry name" value="AT30094P"/>
    <property type="match status" value="1"/>
</dbReference>
<evidence type="ECO:0000313" key="3">
    <source>
        <dbReference type="Proteomes" id="UP000039865"/>
    </source>
</evidence>
<dbReference type="InterPro" id="IPR037177">
    <property type="entry name" value="DLC_sf"/>
</dbReference>
<keyword evidence="3" id="KW-1185">Reference proteome</keyword>
<sequence>MSDKSQQRKTEGGLLATLDALDKKYSAYVHNMRAPFLVQLYILFWGQIFNKEGPLVSLFSILYCLINYGSTQAYAPLYYGLTYFTQGMMAYSSTQVIKRIFARPRPVHDKNIYRIKDIRGKEICASWPSGDSSQASLFAFFLLFNFPQFVAQLPFGGYFLIIGCIHVSFARVFFQCHYFGDVIGGLVIGAILQQINHHIANWVQQQIKVNMASEESKNSKKPFKGVSIIEYTIELQTNFHLQAKVDWPPDMPDDMLEDAITIAKQTLDAHDFETQGVEIARLVKKYMDDKWEPYWHVFLGKSFGCHSVHERNRFVYFTFEQSKISCLILSNSFGKSLNPLTQLLNQSEIVDEFQSLLSNFCKDLKEQAVTVQENMEENWKTVGLDLKVKAS</sequence>
<dbReference type="Gene3D" id="3.30.740.10">
    <property type="entry name" value="Protein Inhibitor Of Neuronal Nitric Oxide Synthase"/>
    <property type="match status" value="1"/>
</dbReference>
<name>A0A078B6C2_STYLE</name>
<dbReference type="SUPFAM" id="SSF48317">
    <property type="entry name" value="Acid phosphatase/Vanadium-dependent haloperoxidase"/>
    <property type="match status" value="1"/>
</dbReference>
<dbReference type="InterPro" id="IPR000326">
    <property type="entry name" value="PAP2/HPO"/>
</dbReference>
<dbReference type="GO" id="GO:0030286">
    <property type="term" value="C:dynein complex"/>
    <property type="evidence" value="ECO:0007669"/>
    <property type="project" value="InterPro"/>
</dbReference>
<proteinExistence type="predicted"/>
<dbReference type="GO" id="GO:0007017">
    <property type="term" value="P:microtubule-based process"/>
    <property type="evidence" value="ECO:0007669"/>
    <property type="project" value="InterPro"/>
</dbReference>
<accession>A0A078B6C2</accession>
<dbReference type="Pfam" id="PF01221">
    <property type="entry name" value="Dynein_light"/>
    <property type="match status" value="1"/>
</dbReference>
<protein>
    <submittedName>
        <fullName evidence="2">Dynein light chain</fullName>
    </submittedName>
</protein>
<feature type="domain" description="Phosphatidic acid phosphatase type 2/haloperoxidase" evidence="1">
    <location>
        <begin position="79"/>
        <end position="197"/>
    </location>
</feature>
<dbReference type="SUPFAM" id="SSF54648">
    <property type="entry name" value="DLC"/>
    <property type="match status" value="1"/>
</dbReference>
<dbReference type="Pfam" id="PF01569">
    <property type="entry name" value="PAP2"/>
    <property type="match status" value="1"/>
</dbReference>
<dbReference type="CDD" id="cd01610">
    <property type="entry name" value="PAP2_like"/>
    <property type="match status" value="1"/>
</dbReference>
<gene>
    <name evidence="2" type="primary">Contig6290.g6734</name>
    <name evidence="2" type="ORF">STYLEM_18232</name>
</gene>